<feature type="compositionally biased region" description="Pro residues" evidence="1">
    <location>
        <begin position="441"/>
        <end position="463"/>
    </location>
</feature>
<feature type="transmembrane region" description="Helical" evidence="2">
    <location>
        <begin position="59"/>
        <end position="83"/>
    </location>
</feature>
<keyword evidence="2" id="KW-0472">Membrane</keyword>
<dbReference type="InterPro" id="IPR045931">
    <property type="entry name" value="DUF6350"/>
</dbReference>
<evidence type="ECO:0000313" key="4">
    <source>
        <dbReference type="Proteomes" id="UP000465609"/>
    </source>
</evidence>
<evidence type="ECO:0000256" key="1">
    <source>
        <dbReference type="SAM" id="MobiDB-lite"/>
    </source>
</evidence>
<sequence length="518" mass="52889">MDNRPVGTGQARDLLRVAFGPSGIALAIIAALVLIQLVIANSDLTGAFGAMASMWLGVHGVPVSIGGAELGVMPLAPLLAMVWGTARTTAAATRPGASWFVVRWIVASALGGPLLIAAIALAVIHDASSVLTELQTPSALQAFGCVLAVHAFGAAFGVGSRLQGRLLTDAHLPYWLPEALRAALAGVLALLGLSGLVAVGSMVVHWSTMHDLFGITDSVFGQLSLTVLSALYIPNVMVGAAAVAVGSSVHVGLATFSSFTVLGGDVPAVPVLAAVPSPPLGPVWVALLIIAAASAVAVGQQCARRPAPWPIAFAKLAVASLLAAVMMVVLAIAGSGRLGNFGELGVDQTTFGPAVFLWFVSIGGLTVTMAGGLTRRPERPAPVAPLDDEQHGEEPGAAGVVEDDEPITETLFGDVPAAAMDVDDDSHFAGGPAFEQAAEPAPVPEPEPAPVPEPEPAPAPEPVTKPAEPRRPARPEPDMTPAPAEAYQSGTTDRIGEHVAFDPDEDPEAHFVVDDDGH</sequence>
<feature type="region of interest" description="Disordered" evidence="1">
    <location>
        <begin position="421"/>
        <end position="518"/>
    </location>
</feature>
<feature type="transmembrane region" description="Helical" evidence="2">
    <location>
        <begin position="139"/>
        <end position="158"/>
    </location>
</feature>
<keyword evidence="2" id="KW-0812">Transmembrane</keyword>
<organism evidence="3 4">
    <name type="scientific">Mycolicibacterium aubagnense</name>
    <dbReference type="NCBI Taxonomy" id="319707"/>
    <lineage>
        <taxon>Bacteria</taxon>
        <taxon>Bacillati</taxon>
        <taxon>Actinomycetota</taxon>
        <taxon>Actinomycetes</taxon>
        <taxon>Mycobacteriales</taxon>
        <taxon>Mycobacteriaceae</taxon>
        <taxon>Mycolicibacterium</taxon>
    </lineage>
</organism>
<dbReference type="EMBL" id="AP022577">
    <property type="protein sequence ID" value="BBX86284.1"/>
    <property type="molecule type" value="Genomic_DNA"/>
</dbReference>
<keyword evidence="4" id="KW-1185">Reference proteome</keyword>
<reference evidence="3 4" key="1">
    <citation type="journal article" date="2019" name="Emerg. Microbes Infect.">
        <title>Comprehensive subspecies identification of 175 nontuberculous mycobacteria species based on 7547 genomic profiles.</title>
        <authorList>
            <person name="Matsumoto Y."/>
            <person name="Kinjo T."/>
            <person name="Motooka D."/>
            <person name="Nabeya D."/>
            <person name="Jung N."/>
            <person name="Uechi K."/>
            <person name="Horii T."/>
            <person name="Iida T."/>
            <person name="Fujita J."/>
            <person name="Nakamura S."/>
        </authorList>
    </citation>
    <scope>NUCLEOTIDE SEQUENCE [LARGE SCALE GENOMIC DNA]</scope>
    <source>
        <strain evidence="3 4">JCM 15296</strain>
    </source>
</reference>
<feature type="transmembrane region" description="Helical" evidence="2">
    <location>
        <begin position="282"/>
        <end position="299"/>
    </location>
</feature>
<feature type="region of interest" description="Disordered" evidence="1">
    <location>
        <begin position="372"/>
        <end position="406"/>
    </location>
</feature>
<feature type="transmembrane region" description="Helical" evidence="2">
    <location>
        <begin position="354"/>
        <end position="373"/>
    </location>
</feature>
<accession>A0ABM7IHS5</accession>
<dbReference type="Proteomes" id="UP000465609">
    <property type="component" value="Chromosome"/>
</dbReference>
<dbReference type="RefSeq" id="WP_138228690.1">
    <property type="nucleotide sequence ID" value="NZ_AP022577.1"/>
</dbReference>
<evidence type="ECO:0000313" key="3">
    <source>
        <dbReference type="EMBL" id="BBX86284.1"/>
    </source>
</evidence>
<feature type="transmembrane region" description="Helical" evidence="2">
    <location>
        <begin position="311"/>
        <end position="334"/>
    </location>
</feature>
<feature type="compositionally biased region" description="Basic and acidic residues" evidence="1">
    <location>
        <begin position="508"/>
        <end position="518"/>
    </location>
</feature>
<dbReference type="Pfam" id="PF19877">
    <property type="entry name" value="DUF6350"/>
    <property type="match status" value="1"/>
</dbReference>
<protein>
    <recommendedName>
        <fullName evidence="5">Integral membrane protein</fullName>
    </recommendedName>
</protein>
<proteinExistence type="predicted"/>
<feature type="transmembrane region" description="Helical" evidence="2">
    <location>
        <begin position="179"/>
        <end position="206"/>
    </location>
</feature>
<gene>
    <name evidence="3" type="ORF">MAUB_41570</name>
</gene>
<feature type="transmembrane region" description="Helical" evidence="2">
    <location>
        <begin position="104"/>
        <end position="124"/>
    </location>
</feature>
<evidence type="ECO:0008006" key="5">
    <source>
        <dbReference type="Google" id="ProtNLM"/>
    </source>
</evidence>
<evidence type="ECO:0000256" key="2">
    <source>
        <dbReference type="SAM" id="Phobius"/>
    </source>
</evidence>
<keyword evidence="2" id="KW-1133">Transmembrane helix</keyword>
<feature type="compositionally biased region" description="Basic and acidic residues" evidence="1">
    <location>
        <begin position="467"/>
        <end position="477"/>
    </location>
</feature>
<feature type="transmembrane region" description="Helical" evidence="2">
    <location>
        <begin position="14"/>
        <end position="39"/>
    </location>
</feature>
<name>A0ABM7IHS5_9MYCO</name>